<evidence type="ECO:0000313" key="1">
    <source>
        <dbReference type="EMBL" id="ART79875.1"/>
    </source>
</evidence>
<accession>A0A1Y0CYF6</accession>
<gene>
    <name evidence="1" type="ORF">CBP12_06675</name>
</gene>
<dbReference type="Gene3D" id="3.20.160.10">
    <property type="entry name" value="vpa0580 domain like"/>
    <property type="match status" value="1"/>
</dbReference>
<dbReference type="AlphaFoldDB" id="A0A1Y0CYF6"/>
<dbReference type="InterPro" id="IPR014984">
    <property type="entry name" value="HopJ"/>
</dbReference>
<keyword evidence="2" id="KW-1185">Reference proteome</keyword>
<dbReference type="KEGG" id="ocm:CBP12_06675"/>
<dbReference type="OrthoDB" id="9790826at2"/>
<name>A0A1Y0CYF6_9GAMM</name>
<dbReference type="InterPro" id="IPR038604">
    <property type="entry name" value="HopJ_sf"/>
</dbReference>
<dbReference type="RefSeq" id="WP_086963750.1">
    <property type="nucleotide sequence ID" value="NZ_CP021376.1"/>
</dbReference>
<evidence type="ECO:0000313" key="2">
    <source>
        <dbReference type="Proteomes" id="UP000243793"/>
    </source>
</evidence>
<dbReference type="EMBL" id="CP021376">
    <property type="protein sequence ID" value="ART79875.1"/>
    <property type="molecule type" value="Genomic_DNA"/>
</dbReference>
<organism evidence="1 2">
    <name type="scientific">Oceanisphaera avium</name>
    <dbReference type="NCBI Taxonomy" id="1903694"/>
    <lineage>
        <taxon>Bacteria</taxon>
        <taxon>Pseudomonadati</taxon>
        <taxon>Pseudomonadota</taxon>
        <taxon>Gammaproteobacteria</taxon>
        <taxon>Aeromonadales</taxon>
        <taxon>Aeromonadaceae</taxon>
        <taxon>Oceanisphaera</taxon>
    </lineage>
</organism>
<reference evidence="2" key="1">
    <citation type="submission" date="2017-05" db="EMBL/GenBank/DDBJ databases">
        <authorList>
            <person name="Sung H."/>
        </authorList>
    </citation>
    <scope>NUCLEOTIDE SEQUENCE [LARGE SCALE GENOMIC DNA]</scope>
    <source>
        <strain evidence="2">AMac2203</strain>
    </source>
</reference>
<dbReference type="Pfam" id="PF08888">
    <property type="entry name" value="HopJ"/>
    <property type="match status" value="1"/>
</dbReference>
<protein>
    <submittedName>
        <fullName evidence="1">Type III effector</fullName>
    </submittedName>
</protein>
<sequence length="114" mass="12587">MTEHELIRTLQSASSQLSFADCLAVIDAHYDFTPCAFDNGTLKNTAGENNGSCKIFAFGRLHQLSPEQTLACFGEHYQGVLDDPAGQSHQNIRNFIKQGWAGVHYYGQPLTPKV</sequence>
<proteinExistence type="predicted"/>
<dbReference type="Proteomes" id="UP000243793">
    <property type="component" value="Chromosome"/>
</dbReference>